<keyword evidence="5" id="KW-1185">Reference proteome</keyword>
<dbReference type="OrthoDB" id="8014242at2759"/>
<dbReference type="Proteomes" id="UP000694559">
    <property type="component" value="Unplaced"/>
</dbReference>
<dbReference type="SUPFAM" id="SSF57756">
    <property type="entry name" value="Retrovirus zinc finger-like domains"/>
    <property type="match status" value="1"/>
</dbReference>
<evidence type="ECO:0000256" key="1">
    <source>
        <dbReference type="PROSITE-ProRule" id="PRU00047"/>
    </source>
</evidence>
<dbReference type="Gene3D" id="4.10.60.10">
    <property type="entry name" value="Zinc finger, CCHC-type"/>
    <property type="match status" value="1"/>
</dbReference>
<keyword evidence="1" id="KW-0862">Zinc</keyword>
<feature type="region of interest" description="Disordered" evidence="2">
    <location>
        <begin position="26"/>
        <end position="79"/>
    </location>
</feature>
<proteinExistence type="predicted"/>
<dbReference type="PROSITE" id="PS50158">
    <property type="entry name" value="ZF_CCHC"/>
    <property type="match status" value="1"/>
</dbReference>
<dbReference type="GeneTree" id="ENSGT01010000228658"/>
<feature type="compositionally biased region" description="Basic and acidic residues" evidence="2">
    <location>
        <begin position="69"/>
        <end position="79"/>
    </location>
</feature>
<keyword evidence="1" id="KW-0863">Zinc-finger</keyword>
<feature type="domain" description="CCHC-type" evidence="3">
    <location>
        <begin position="14"/>
        <end position="28"/>
    </location>
</feature>
<dbReference type="Ensembl" id="ENSNNAT00000008724.1">
    <property type="protein sequence ID" value="ENSNNAP00000008322.1"/>
    <property type="gene ID" value="ENSNNAG00000005590.1"/>
</dbReference>
<keyword evidence="1" id="KW-0479">Metal-binding</keyword>
<dbReference type="AlphaFoldDB" id="A0A8C6VSQ4"/>
<evidence type="ECO:0000259" key="3">
    <source>
        <dbReference type="PROSITE" id="PS50158"/>
    </source>
</evidence>
<feature type="compositionally biased region" description="Polar residues" evidence="2">
    <location>
        <begin position="40"/>
        <end position="63"/>
    </location>
</feature>
<reference evidence="4" key="1">
    <citation type="submission" date="2025-08" db="UniProtKB">
        <authorList>
            <consortium name="Ensembl"/>
        </authorList>
    </citation>
    <scope>IDENTIFICATION</scope>
</reference>
<dbReference type="InterPro" id="IPR001878">
    <property type="entry name" value="Znf_CCHC"/>
</dbReference>
<name>A0A8C6VSQ4_NAJNA</name>
<dbReference type="InterPro" id="IPR054722">
    <property type="entry name" value="PolX-like_BBD"/>
</dbReference>
<protein>
    <recommendedName>
        <fullName evidence="3">CCHC-type domain-containing protein</fullName>
    </recommendedName>
</protein>
<dbReference type="Pfam" id="PF22936">
    <property type="entry name" value="Pol_BBD"/>
    <property type="match status" value="1"/>
</dbReference>
<evidence type="ECO:0000256" key="2">
    <source>
        <dbReference type="SAM" id="MobiDB-lite"/>
    </source>
</evidence>
<dbReference type="GO" id="GO:0003676">
    <property type="term" value="F:nucleic acid binding"/>
    <property type="evidence" value="ECO:0007669"/>
    <property type="project" value="InterPro"/>
</dbReference>
<reference evidence="4" key="2">
    <citation type="submission" date="2025-09" db="UniProtKB">
        <authorList>
            <consortium name="Ensembl"/>
        </authorList>
    </citation>
    <scope>IDENTIFICATION</scope>
</reference>
<sequence>MPNNSDGVNAVGECFSCGSRGHYKRDCPCSTGMGGRQRMPSGNRSNRRSPTPQRGPQHSSSNQKKGRGARNENRFKRDRFNLENNFANMVETNYPRLTKRQREQLWLLDSGASKHMVKDKSLFTELQKHDCCVKVANGIKTKVVGIGNVCIPGLGRSVVYYMFLP</sequence>
<evidence type="ECO:0000313" key="5">
    <source>
        <dbReference type="Proteomes" id="UP000694559"/>
    </source>
</evidence>
<evidence type="ECO:0000313" key="4">
    <source>
        <dbReference type="Ensembl" id="ENSNNAP00000008322.1"/>
    </source>
</evidence>
<dbReference type="GO" id="GO:0008270">
    <property type="term" value="F:zinc ion binding"/>
    <property type="evidence" value="ECO:0007669"/>
    <property type="project" value="UniProtKB-KW"/>
</dbReference>
<accession>A0A8C6VSQ4</accession>
<organism evidence="4 5">
    <name type="scientific">Naja naja</name>
    <name type="common">Indian cobra</name>
    <dbReference type="NCBI Taxonomy" id="35670"/>
    <lineage>
        <taxon>Eukaryota</taxon>
        <taxon>Metazoa</taxon>
        <taxon>Chordata</taxon>
        <taxon>Craniata</taxon>
        <taxon>Vertebrata</taxon>
        <taxon>Euteleostomi</taxon>
        <taxon>Lepidosauria</taxon>
        <taxon>Squamata</taxon>
        <taxon>Bifurcata</taxon>
        <taxon>Unidentata</taxon>
        <taxon>Episquamata</taxon>
        <taxon>Toxicofera</taxon>
        <taxon>Serpentes</taxon>
        <taxon>Colubroidea</taxon>
        <taxon>Elapidae</taxon>
        <taxon>Elapinae</taxon>
        <taxon>Naja</taxon>
    </lineage>
</organism>
<dbReference type="InterPro" id="IPR036875">
    <property type="entry name" value="Znf_CCHC_sf"/>
</dbReference>
<dbReference type="Pfam" id="PF00098">
    <property type="entry name" value="zf-CCHC"/>
    <property type="match status" value="1"/>
</dbReference>